<dbReference type="Pfam" id="PF00615">
    <property type="entry name" value="RGS"/>
    <property type="match status" value="1"/>
</dbReference>
<dbReference type="PROSITE" id="PS50132">
    <property type="entry name" value="RGS"/>
    <property type="match status" value="1"/>
</dbReference>
<proteinExistence type="inferred from homology"/>
<evidence type="ECO:0000259" key="5">
    <source>
        <dbReference type="PROSITE" id="PS50195"/>
    </source>
</evidence>
<feature type="domain" description="PX" evidence="5">
    <location>
        <begin position="739"/>
        <end position="861"/>
    </location>
</feature>
<dbReference type="InterPro" id="IPR001683">
    <property type="entry name" value="PX_dom"/>
</dbReference>
<evidence type="ECO:0000313" key="8">
    <source>
        <dbReference type="Proteomes" id="UP001338582"/>
    </source>
</evidence>
<accession>A0AAX4HG60</accession>
<dbReference type="Pfam" id="PF02194">
    <property type="entry name" value="PXA"/>
    <property type="match status" value="1"/>
</dbReference>
<keyword evidence="3" id="KW-0472">Membrane</keyword>
<dbReference type="SMART" id="SM00313">
    <property type="entry name" value="PXA"/>
    <property type="match status" value="1"/>
</dbReference>
<dbReference type="Pfam" id="PF08628">
    <property type="entry name" value="Nexin_C"/>
    <property type="match status" value="1"/>
</dbReference>
<dbReference type="SUPFAM" id="SSF64268">
    <property type="entry name" value="PX domain"/>
    <property type="match status" value="1"/>
</dbReference>
<dbReference type="PANTHER" id="PTHR22775:SF3">
    <property type="entry name" value="SORTING NEXIN-13"/>
    <property type="match status" value="1"/>
</dbReference>
<feature type="domain" description="PXA" evidence="6">
    <location>
        <begin position="97"/>
        <end position="281"/>
    </location>
</feature>
<dbReference type="EMBL" id="CP138899">
    <property type="protein sequence ID" value="WPK27304.1"/>
    <property type="molecule type" value="Genomic_DNA"/>
</dbReference>
<dbReference type="InterPro" id="IPR036871">
    <property type="entry name" value="PX_dom_sf"/>
</dbReference>
<protein>
    <submittedName>
        <fullName evidence="7">Uncharacterized protein</fullName>
    </submittedName>
</protein>
<dbReference type="InterPro" id="IPR036305">
    <property type="entry name" value="RGS_sf"/>
</dbReference>
<dbReference type="PROSITE" id="PS50195">
    <property type="entry name" value="PX"/>
    <property type="match status" value="1"/>
</dbReference>
<dbReference type="Gene3D" id="1.10.167.10">
    <property type="entry name" value="Regulator of G-protein Signalling 4, domain 2"/>
    <property type="match status" value="1"/>
</dbReference>
<dbReference type="Gene3D" id="3.30.1520.10">
    <property type="entry name" value="Phox-like domain"/>
    <property type="match status" value="1"/>
</dbReference>
<dbReference type="PANTHER" id="PTHR22775">
    <property type="entry name" value="SORTING NEXIN"/>
    <property type="match status" value="1"/>
</dbReference>
<feature type="domain" description="RGS" evidence="4">
    <location>
        <begin position="382"/>
        <end position="515"/>
    </location>
</feature>
<keyword evidence="8" id="KW-1185">Reference proteome</keyword>
<comment type="similarity">
    <text evidence="1">Belongs to the sorting nexin family.</text>
</comment>
<evidence type="ECO:0000313" key="7">
    <source>
        <dbReference type="EMBL" id="WPK27304.1"/>
    </source>
</evidence>
<dbReference type="SUPFAM" id="SSF48097">
    <property type="entry name" value="Regulator of G-protein signaling, RGS"/>
    <property type="match status" value="1"/>
</dbReference>
<dbReference type="Proteomes" id="UP001338582">
    <property type="component" value="Chromosome 6"/>
</dbReference>
<evidence type="ECO:0000256" key="1">
    <source>
        <dbReference type="ARBA" id="ARBA00010883"/>
    </source>
</evidence>
<dbReference type="Pfam" id="PF00787">
    <property type="entry name" value="PX"/>
    <property type="match status" value="1"/>
</dbReference>
<dbReference type="KEGG" id="asau:88175745"/>
<keyword evidence="3" id="KW-1133">Transmembrane helix</keyword>
<dbReference type="SMART" id="SM00312">
    <property type="entry name" value="PX"/>
    <property type="match status" value="1"/>
</dbReference>
<organism evidence="7 8">
    <name type="scientific">Australozyma saopauloensis</name>
    <dbReference type="NCBI Taxonomy" id="291208"/>
    <lineage>
        <taxon>Eukaryota</taxon>
        <taxon>Fungi</taxon>
        <taxon>Dikarya</taxon>
        <taxon>Ascomycota</taxon>
        <taxon>Saccharomycotina</taxon>
        <taxon>Pichiomycetes</taxon>
        <taxon>Metschnikowiaceae</taxon>
        <taxon>Australozyma</taxon>
    </lineage>
</organism>
<dbReference type="RefSeq" id="XP_062879682.1">
    <property type="nucleotide sequence ID" value="XM_063023612.1"/>
</dbReference>
<dbReference type="PROSITE" id="PS51207">
    <property type="entry name" value="PXA"/>
    <property type="match status" value="1"/>
</dbReference>
<evidence type="ECO:0000256" key="3">
    <source>
        <dbReference type="SAM" id="Phobius"/>
    </source>
</evidence>
<dbReference type="InterPro" id="IPR013937">
    <property type="entry name" value="Sorting_nexin_C"/>
</dbReference>
<dbReference type="InterPro" id="IPR003114">
    <property type="entry name" value="Phox_assoc"/>
</dbReference>
<evidence type="ECO:0000259" key="4">
    <source>
        <dbReference type="PROSITE" id="PS50132"/>
    </source>
</evidence>
<dbReference type="InterPro" id="IPR044926">
    <property type="entry name" value="RGS_subdomain_2"/>
</dbReference>
<evidence type="ECO:0000259" key="6">
    <source>
        <dbReference type="PROSITE" id="PS51207"/>
    </source>
</evidence>
<dbReference type="SMART" id="SM00315">
    <property type="entry name" value="RGS"/>
    <property type="match status" value="1"/>
</dbReference>
<sequence length="1089" mass="122875">MAAKSQARWFGLNTAMKAAVILVLIHLGGRIIALVTLLALTLVGYACYSLISYRKSPNIPSKPQKKFKFLEQDAWDHELMSQTIDSSKLAAPIVVSAPLVSEKLDQLTDLIVQNFIEGWYKQISTSSLFTDSVRLELKNVLQKLQSRLAGVNVPEFLVFRIVPLLTAHYNNFVTSANLHDSVYSVESKLATALSLAGADLHEGVSLSAPGPESRNQEKQYLRRLVQLTLPYLLLPEEFESPVTRNLVREILSCTVLANVLEAVSEGDLINQLIVNFIGSTLQRRKQVQRLREALQEHTRYASLEPLSVLPPLSLPLSAAVIRKWSETIQRTHTKSILEAIAVAIQNARPQILSATGEHSPEVAAISKLHSQVESAINSDNLSLDVILVETKKRHAFREFLRTTKQEYLLDIWTEVDQLKAPLEDMDLTEISLKLEFSNKNEIVRIYDKFFSIGMLKITPLIRASVEKFVFSDMKDAEVYKSARMALFELQDLCYQELKYIIFPLFQESEAFADLKAMSTTKLAARRAPSLSFKPSSAIGEDLIERPAELSNISLEVVNAVESAFEKIMENSSHPDIKPSLHVSLEDEDSVGVSSGSSLFGDSKNLNFQRSNCDINTNRLSRLFENNSDSESEDTSFDSNDMSASGNLSDSQLINLEVLLAAPGDLKLEEQIAILDKDIETLAEQSEILVSLIKKAELTNNLSELKVLRRSNASLEREIGSKELQKQQYIVQENENSLFGKSKVRIQSCVLSSEEHHSYALYIIEVQKFSSENPTQIVAGWVVARRFSQFYKLNEYLKRRCPAVAEIKFPKKAVPYLQFQKVQQIEVRKPILEQYLKSLLSIPDVCANPVFRSFLSSEHFDLDRKDKAQSKDGIFNRFYKEFAPKASALSSMREATESDEQSEEILQHIRDMERELKQFDDIDKSGTDKLPFIKPIFDLILAIFDLGARNWLRGRALLVILQQVLGSTIENTITSSINKVFDQEIRIALFIASAISMLFPNGKFRDPPKPRTRAEQLATRQEAYSILTIFMDDTCSKIFGSRHTNTASSNLLEMLQNDYLNKSLLLKVIDVTFNEIFPEMAKDASELNTD</sequence>
<dbReference type="GO" id="GO:0035091">
    <property type="term" value="F:phosphatidylinositol binding"/>
    <property type="evidence" value="ECO:0007669"/>
    <property type="project" value="InterPro"/>
</dbReference>
<reference evidence="7 8" key="1">
    <citation type="submission" date="2023-10" db="EMBL/GenBank/DDBJ databases">
        <title>Draft Genome Sequence of Candida saopaulonensis from a very Premature Infant with Sepsis.</title>
        <authorList>
            <person name="Ning Y."/>
            <person name="Dai R."/>
            <person name="Xiao M."/>
            <person name="Xu Y."/>
            <person name="Yan Q."/>
            <person name="Zhang L."/>
        </authorList>
    </citation>
    <scope>NUCLEOTIDE SEQUENCE [LARGE SCALE GENOMIC DNA]</scope>
    <source>
        <strain evidence="7 8">19XY460</strain>
    </source>
</reference>
<gene>
    <name evidence="7" type="ORF">PUMCH_004685</name>
</gene>
<dbReference type="GeneID" id="88175745"/>
<dbReference type="AlphaFoldDB" id="A0AAX4HG60"/>
<name>A0AAX4HG60_9ASCO</name>
<keyword evidence="2" id="KW-0175">Coiled coil</keyword>
<keyword evidence="3" id="KW-0812">Transmembrane</keyword>
<dbReference type="InterPro" id="IPR016137">
    <property type="entry name" value="RGS"/>
</dbReference>
<feature type="coiled-coil region" evidence="2">
    <location>
        <begin position="697"/>
        <end position="724"/>
    </location>
</feature>
<evidence type="ECO:0000256" key="2">
    <source>
        <dbReference type="SAM" id="Coils"/>
    </source>
</evidence>
<feature type="transmembrane region" description="Helical" evidence="3">
    <location>
        <begin position="20"/>
        <end position="46"/>
    </location>
</feature>